<feature type="domain" description="Secretion system C-terminal sorting" evidence="4">
    <location>
        <begin position="726"/>
        <end position="800"/>
    </location>
</feature>
<dbReference type="CDD" id="cd12797">
    <property type="entry name" value="M23_peptidase"/>
    <property type="match status" value="1"/>
</dbReference>
<dbReference type="PANTHER" id="PTHR21666:SF270">
    <property type="entry name" value="MUREIN HYDROLASE ACTIVATOR ENVC"/>
    <property type="match status" value="1"/>
</dbReference>
<evidence type="ECO:0000259" key="4">
    <source>
        <dbReference type="Pfam" id="PF18962"/>
    </source>
</evidence>
<feature type="domain" description="M23ase beta-sheet core" evidence="3">
    <location>
        <begin position="302"/>
        <end position="394"/>
    </location>
</feature>
<dbReference type="InterPro" id="IPR011055">
    <property type="entry name" value="Dup_hybrid_motif"/>
</dbReference>
<evidence type="ECO:0000259" key="3">
    <source>
        <dbReference type="Pfam" id="PF01551"/>
    </source>
</evidence>
<dbReference type="Proteomes" id="UP001597319">
    <property type="component" value="Unassembled WGS sequence"/>
</dbReference>
<feature type="signal peptide" evidence="2">
    <location>
        <begin position="1"/>
        <end position="21"/>
    </location>
</feature>
<organism evidence="5 6">
    <name type="scientific">Aquimarina rubra</name>
    <dbReference type="NCBI Taxonomy" id="1920033"/>
    <lineage>
        <taxon>Bacteria</taxon>
        <taxon>Pseudomonadati</taxon>
        <taxon>Bacteroidota</taxon>
        <taxon>Flavobacteriia</taxon>
        <taxon>Flavobacteriales</taxon>
        <taxon>Flavobacteriaceae</taxon>
        <taxon>Aquimarina</taxon>
    </lineage>
</organism>
<dbReference type="InterPro" id="IPR016047">
    <property type="entry name" value="M23ase_b-sheet_dom"/>
</dbReference>
<dbReference type="EMBL" id="JBHULE010000035">
    <property type="protein sequence ID" value="MFD2565262.1"/>
    <property type="molecule type" value="Genomic_DNA"/>
</dbReference>
<dbReference type="InterPro" id="IPR050570">
    <property type="entry name" value="Cell_wall_metabolism_enzyme"/>
</dbReference>
<evidence type="ECO:0000256" key="2">
    <source>
        <dbReference type="SAM" id="SignalP"/>
    </source>
</evidence>
<dbReference type="Gene3D" id="2.70.70.10">
    <property type="entry name" value="Glucose Permease (Domain IIA)"/>
    <property type="match status" value="1"/>
</dbReference>
<keyword evidence="1 2" id="KW-0732">Signal</keyword>
<protein>
    <submittedName>
        <fullName evidence="5">Peptidoglycan DD-metalloendopeptidase family protein</fullName>
    </submittedName>
</protein>
<name>A0ABW5LLI3_9FLAO</name>
<gene>
    <name evidence="5" type="ORF">ACFSR1_21470</name>
</gene>
<dbReference type="RefSeq" id="WP_378295085.1">
    <property type="nucleotide sequence ID" value="NZ_JBHULE010000035.1"/>
</dbReference>
<feature type="chain" id="PRO_5047344956" evidence="2">
    <location>
        <begin position="22"/>
        <end position="807"/>
    </location>
</feature>
<dbReference type="PANTHER" id="PTHR21666">
    <property type="entry name" value="PEPTIDASE-RELATED"/>
    <property type="match status" value="1"/>
</dbReference>
<dbReference type="Gene3D" id="2.60.120.560">
    <property type="entry name" value="Exo-inulinase, domain 1"/>
    <property type="match status" value="1"/>
</dbReference>
<dbReference type="Pfam" id="PF18962">
    <property type="entry name" value="Por_Secre_tail"/>
    <property type="match status" value="1"/>
</dbReference>
<reference evidence="6" key="1">
    <citation type="journal article" date="2019" name="Int. J. Syst. Evol. Microbiol.">
        <title>The Global Catalogue of Microorganisms (GCM) 10K type strain sequencing project: providing services to taxonomists for standard genome sequencing and annotation.</title>
        <authorList>
            <consortium name="The Broad Institute Genomics Platform"/>
            <consortium name="The Broad Institute Genome Sequencing Center for Infectious Disease"/>
            <person name="Wu L."/>
            <person name="Ma J."/>
        </authorList>
    </citation>
    <scope>NUCLEOTIDE SEQUENCE [LARGE SCALE GENOMIC DNA]</scope>
    <source>
        <strain evidence="6">KCTC 52274</strain>
    </source>
</reference>
<proteinExistence type="predicted"/>
<sequence length="807" mass="90027">MKNITLKVFLALFLYASVLNAQELILSKNQQLYTQDINSKETKLLDHKKKLLPVTVQTDNIVLQAKQISNQIKTTPDFDFFQGLQSPYDPDLWIYLEREQIGGAFSLQKVDLKNNQQTTLQHTTNEDRKDIVLKPIGWTKNPNKIFVEALYLDAAEEHEGIFVYDINTKELQQLTLPFRYTETPLLSPNRDHFIFLGSTQKKIDPLHGISDIIYYYSIETKTNKIVLKTKGNTIQILGWKTDSKSNKEQLFSQKSALSYYLPWDFGKENCVSRHGTPGPNGSHSPVGQCGYFTPGGHHGYHAIDFATSLSGDDNVRASAAGTVSFSGISGSLSSGYGRLVIIRHSDGTRTYYAHNKTLLVSQGQSVQKGQVIALEGTTGGSTGDHIHFEWRAAGGNSPTPGSFVDAGQPRQNYIYRSQNSFGSSADTQAPTTTISAAGGSTQSGDFTVTYSDSDNVGVTRRFYQALEKYGSNWYANRGNGFFNDNFNIFYSGYTKGAGNWTINNGHLRQSNTSSDNTKLNTFLSQNSGLPYLYEFSAKTVSTSGPRKFGIHIMADSPDLSQRGNSYLIWFSGEDNKVRVYETVNNQLNFRAIDDVPLDNKWANYKITYSPGFGVIEVFRNNKSILKWTDPSPIKNGSTISLRTNKTIMEFDDLKVYKFRANNSTSISAGSGVTKDIRRRNGKIKSLVRDAAGNWSTPGNLDVTISSLTRQNTEIPDDTFLENEIQVYPNPTQGTTITLSYQSTSNAYTTISITDVTGRVLKSFQEYSKESIHRSLDLSNYFTSFQNGQYFIKVSSKNGSKVIPLIKN</sequence>
<dbReference type="InterPro" id="IPR026444">
    <property type="entry name" value="Secre_tail"/>
</dbReference>
<evidence type="ECO:0000313" key="5">
    <source>
        <dbReference type="EMBL" id="MFD2565262.1"/>
    </source>
</evidence>
<accession>A0ABW5LLI3</accession>
<comment type="caution">
    <text evidence="5">The sequence shown here is derived from an EMBL/GenBank/DDBJ whole genome shotgun (WGS) entry which is preliminary data.</text>
</comment>
<dbReference type="Pfam" id="PF01551">
    <property type="entry name" value="Peptidase_M23"/>
    <property type="match status" value="1"/>
</dbReference>
<evidence type="ECO:0000256" key="1">
    <source>
        <dbReference type="ARBA" id="ARBA00022729"/>
    </source>
</evidence>
<dbReference type="SUPFAM" id="SSF51261">
    <property type="entry name" value="Duplicated hybrid motif"/>
    <property type="match status" value="1"/>
</dbReference>
<dbReference type="NCBIfam" id="TIGR04183">
    <property type="entry name" value="Por_Secre_tail"/>
    <property type="match status" value="1"/>
</dbReference>
<dbReference type="SUPFAM" id="SSF82171">
    <property type="entry name" value="DPP6 N-terminal domain-like"/>
    <property type="match status" value="1"/>
</dbReference>
<keyword evidence="6" id="KW-1185">Reference proteome</keyword>
<evidence type="ECO:0000313" key="6">
    <source>
        <dbReference type="Proteomes" id="UP001597319"/>
    </source>
</evidence>